<evidence type="ECO:0000256" key="3">
    <source>
        <dbReference type="PROSITE-ProRule" id="PRU00023"/>
    </source>
</evidence>
<dbReference type="Pfam" id="PF12796">
    <property type="entry name" value="Ank_2"/>
    <property type="match status" value="1"/>
</dbReference>
<dbReference type="SMART" id="SM00248">
    <property type="entry name" value="ANK"/>
    <property type="match status" value="3"/>
</dbReference>
<keyword evidence="2 3" id="KW-0040">ANK repeat</keyword>
<dbReference type="PANTHER" id="PTHR24198">
    <property type="entry name" value="ANKYRIN REPEAT AND PROTEIN KINASE DOMAIN-CONTAINING PROTEIN"/>
    <property type="match status" value="1"/>
</dbReference>
<reference evidence="6" key="1">
    <citation type="journal article" date="2014" name="BMC Genomics">
        <title>Genome characteristics reveal the impact of lichenization on lichen-forming fungus Endocarpon pusillum Hedwig (Verrucariales, Ascomycota).</title>
        <authorList>
            <person name="Wang Y.-Y."/>
            <person name="Liu B."/>
            <person name="Zhang X.-Y."/>
            <person name="Zhou Q.-M."/>
            <person name="Zhang T."/>
            <person name="Li H."/>
            <person name="Yu Y.-F."/>
            <person name="Zhang X.-L."/>
            <person name="Hao X.-Y."/>
            <person name="Wang M."/>
            <person name="Wang L."/>
            <person name="Wei J.-C."/>
        </authorList>
    </citation>
    <scope>NUCLEOTIDE SEQUENCE [LARGE SCALE GENOMIC DNA]</scope>
    <source>
        <strain evidence="6">Z07020 / HMAS-L-300199</strain>
    </source>
</reference>
<dbReference type="InterPro" id="IPR031352">
    <property type="entry name" value="SesA"/>
</dbReference>
<organism evidence="5 6">
    <name type="scientific">Endocarpon pusillum (strain Z07020 / HMAS-L-300199)</name>
    <name type="common">Lichen-forming fungus</name>
    <dbReference type="NCBI Taxonomy" id="1263415"/>
    <lineage>
        <taxon>Eukaryota</taxon>
        <taxon>Fungi</taxon>
        <taxon>Dikarya</taxon>
        <taxon>Ascomycota</taxon>
        <taxon>Pezizomycotina</taxon>
        <taxon>Eurotiomycetes</taxon>
        <taxon>Chaetothyriomycetidae</taxon>
        <taxon>Verrucariales</taxon>
        <taxon>Verrucariaceae</taxon>
        <taxon>Endocarpon</taxon>
    </lineage>
</organism>
<dbReference type="Gene3D" id="1.25.40.20">
    <property type="entry name" value="Ankyrin repeat-containing domain"/>
    <property type="match status" value="1"/>
</dbReference>
<protein>
    <recommendedName>
        <fullName evidence="4">NACHT-NTPase and P-loop NTPases N-terminal domain-containing protein</fullName>
    </recommendedName>
</protein>
<evidence type="ECO:0000256" key="1">
    <source>
        <dbReference type="ARBA" id="ARBA00022737"/>
    </source>
</evidence>
<dbReference type="PANTHER" id="PTHR24198:SF165">
    <property type="entry name" value="ANKYRIN REPEAT-CONTAINING PROTEIN-RELATED"/>
    <property type="match status" value="1"/>
</dbReference>
<dbReference type="InterPro" id="IPR036770">
    <property type="entry name" value="Ankyrin_rpt-contain_sf"/>
</dbReference>
<keyword evidence="6" id="KW-1185">Reference proteome</keyword>
<evidence type="ECO:0000313" key="6">
    <source>
        <dbReference type="Proteomes" id="UP000019373"/>
    </source>
</evidence>
<dbReference type="PROSITE" id="PS50088">
    <property type="entry name" value="ANK_REPEAT"/>
    <property type="match status" value="1"/>
</dbReference>
<dbReference type="SUPFAM" id="SSF48403">
    <property type="entry name" value="Ankyrin repeat"/>
    <property type="match status" value="1"/>
</dbReference>
<dbReference type="InterPro" id="IPR002110">
    <property type="entry name" value="Ankyrin_rpt"/>
</dbReference>
<name>U1FU20_ENDPU</name>
<gene>
    <name evidence="5" type="ORF">EPUS_02723</name>
</gene>
<proteinExistence type="predicted"/>
<dbReference type="AlphaFoldDB" id="U1FU20"/>
<dbReference type="RefSeq" id="XP_007806042.1">
    <property type="nucleotide sequence ID" value="XM_007807851.1"/>
</dbReference>
<dbReference type="Pfam" id="PF17107">
    <property type="entry name" value="SesA"/>
    <property type="match status" value="1"/>
</dbReference>
<dbReference type="Proteomes" id="UP000019373">
    <property type="component" value="Unassembled WGS sequence"/>
</dbReference>
<evidence type="ECO:0000313" key="5">
    <source>
        <dbReference type="EMBL" id="ERF68267.1"/>
    </source>
</evidence>
<feature type="repeat" description="ANK" evidence="3">
    <location>
        <begin position="146"/>
        <end position="178"/>
    </location>
</feature>
<dbReference type="HOGENOM" id="CLU_1156378_0_0_1"/>
<dbReference type="EMBL" id="KE721523">
    <property type="protein sequence ID" value="ERF68267.1"/>
    <property type="molecule type" value="Genomic_DNA"/>
</dbReference>
<dbReference type="eggNOG" id="KOG4177">
    <property type="taxonomic scope" value="Eukaryota"/>
</dbReference>
<accession>U1FU20</accession>
<feature type="domain" description="NACHT-NTPase and P-loop NTPases N-terminal" evidence="4">
    <location>
        <begin position="8"/>
        <end position="87"/>
    </location>
</feature>
<keyword evidence="1" id="KW-0677">Repeat</keyword>
<dbReference type="OrthoDB" id="20872at2759"/>
<sequence length="240" mass="26488">MEALELVAIITTFVELGVKVLKRLKEFHDDAKVPGPFRSVRNGLPLTISTLKRTQAQAEAGHLSLGTTKTLAPSVGGCLSQVRYLEDKLGRKQASVVTLLLDNGARINAMDNKQTIPLCAATLLGNGDIVKLMLYRLARINPPKNVGRSALHEAARRGQHMTVQRLLDRGAKVNVVDDHGWTPLHNAYLASKHSHSKVTKLLLEHKKAKVHTLCPKPKDGAERLDKSPVRILYMEPKQKD</sequence>
<dbReference type="PROSITE" id="PS50297">
    <property type="entry name" value="ANK_REP_REGION"/>
    <property type="match status" value="1"/>
</dbReference>
<evidence type="ECO:0000256" key="2">
    <source>
        <dbReference type="ARBA" id="ARBA00023043"/>
    </source>
</evidence>
<evidence type="ECO:0000259" key="4">
    <source>
        <dbReference type="Pfam" id="PF17107"/>
    </source>
</evidence>
<dbReference type="GeneID" id="19237773"/>